<dbReference type="RefSeq" id="WP_380022440.1">
    <property type="nucleotide sequence ID" value="NZ_JBHSHD010000015.1"/>
</dbReference>
<dbReference type="Pfam" id="PF03544">
    <property type="entry name" value="TonB_C"/>
    <property type="match status" value="1"/>
</dbReference>
<proteinExistence type="predicted"/>
<evidence type="ECO:0000256" key="2">
    <source>
        <dbReference type="ARBA" id="ARBA00022692"/>
    </source>
</evidence>
<evidence type="ECO:0000256" key="4">
    <source>
        <dbReference type="ARBA" id="ARBA00023136"/>
    </source>
</evidence>
<dbReference type="InterPro" id="IPR037682">
    <property type="entry name" value="TonB_C"/>
</dbReference>
<comment type="subcellular location">
    <subcellularLocation>
        <location evidence="1">Membrane</location>
        <topology evidence="1">Single-pass membrane protein</topology>
    </subcellularLocation>
</comment>
<evidence type="ECO:0000313" key="8">
    <source>
        <dbReference type="Proteomes" id="UP001595886"/>
    </source>
</evidence>
<dbReference type="InterPro" id="IPR006260">
    <property type="entry name" value="TonB/TolA_C"/>
</dbReference>
<keyword evidence="2 5" id="KW-0812">Transmembrane</keyword>
<feature type="transmembrane region" description="Helical" evidence="5">
    <location>
        <begin position="12"/>
        <end position="30"/>
    </location>
</feature>
<accession>A0ABV9QXQ1</accession>
<feature type="transmembrane region" description="Helical" evidence="5">
    <location>
        <begin position="91"/>
        <end position="109"/>
    </location>
</feature>
<dbReference type="EMBL" id="JBHSHD010000015">
    <property type="protein sequence ID" value="MFC4822160.1"/>
    <property type="molecule type" value="Genomic_DNA"/>
</dbReference>
<keyword evidence="8" id="KW-1185">Reference proteome</keyword>
<keyword evidence="4 5" id="KW-0472">Membrane</keyword>
<reference evidence="8" key="1">
    <citation type="journal article" date="2019" name="Int. J. Syst. Evol. Microbiol.">
        <title>The Global Catalogue of Microorganisms (GCM) 10K type strain sequencing project: providing services to taxonomists for standard genome sequencing and annotation.</title>
        <authorList>
            <consortium name="The Broad Institute Genomics Platform"/>
            <consortium name="The Broad Institute Genome Sequencing Center for Infectious Disease"/>
            <person name="Wu L."/>
            <person name="Ma J."/>
        </authorList>
    </citation>
    <scope>NUCLEOTIDE SEQUENCE [LARGE SCALE GENOMIC DNA]</scope>
    <source>
        <strain evidence="8">CCUG 30340</strain>
    </source>
</reference>
<comment type="caution">
    <text evidence="7">The sequence shown here is derived from an EMBL/GenBank/DDBJ whole genome shotgun (WGS) entry which is preliminary data.</text>
</comment>
<evidence type="ECO:0000313" key="7">
    <source>
        <dbReference type="EMBL" id="MFC4822160.1"/>
    </source>
</evidence>
<evidence type="ECO:0000256" key="5">
    <source>
        <dbReference type="SAM" id="Phobius"/>
    </source>
</evidence>
<dbReference type="PANTHER" id="PTHR34978">
    <property type="entry name" value="POSSIBLE SENSOR-TRANSDUCER PROTEIN BLAR"/>
    <property type="match status" value="1"/>
</dbReference>
<protein>
    <submittedName>
        <fullName evidence="7">TonB family protein</fullName>
    </submittedName>
</protein>
<dbReference type="PANTHER" id="PTHR34978:SF3">
    <property type="entry name" value="SLR0241 PROTEIN"/>
    <property type="match status" value="1"/>
</dbReference>
<gene>
    <name evidence="7" type="ORF">ACFO6Q_17675</name>
</gene>
<dbReference type="InterPro" id="IPR008756">
    <property type="entry name" value="Peptidase_M56"/>
</dbReference>
<evidence type="ECO:0000256" key="1">
    <source>
        <dbReference type="ARBA" id="ARBA00004167"/>
    </source>
</evidence>
<sequence length="551" mass="59194">MSVEIFDSLVRLTMVGSVAILVVLALRGVLRRMFGAQLAYASWSLVPAMTAVMLLPAPTRPIESFDGVAHIAAAASAAQVPIPEAFDLRPLLMSAWLLGALVTAAAFALQQRSYLRGLGRLKPFDGVRIVQSESDLGGPALVGAWLPRIVLPADFGLRYTDAERELILAHERVHLRRGDAWINAIVAAVRCLNWFNPLLHYAAVKFRFDQELACDAAVIARFPEARRRYAGAMLKVQLAGQSRQELRLPVGCQWPSNQNLKERILMLKQPRPRRAMRVAGLSLLAGATSFFAYAAWASQSPRPGTVVTDDGAPQVEVNLRVDAGGKRGKPLRLIQSLGKSFEIADDDGAGAYRAQFTTSAATADSITLEGSIRSGDRILSTPNLVLKPGEPFSFVLNDGPQGPAIVRIEGTLAFAGKTPPREEGDRPSTEAADVEATYRSMTNPPIYPLEAAKNRVEGTVFVAAAIAADGSVQDAQVDHVVPETSAAALGEAAVTSVKSWTFNPARRNGQATTGKVVVPVEFFLHEADVRRVPNGGPGAPDTVFIAADRKD</sequence>
<keyword evidence="3 5" id="KW-1133">Transmembrane helix</keyword>
<dbReference type="Gene3D" id="3.30.1150.10">
    <property type="match status" value="1"/>
</dbReference>
<dbReference type="PROSITE" id="PS52015">
    <property type="entry name" value="TONB_CTD"/>
    <property type="match status" value="1"/>
</dbReference>
<dbReference type="InterPro" id="IPR052173">
    <property type="entry name" value="Beta-lactam_resp_regulator"/>
</dbReference>
<dbReference type="Pfam" id="PF05569">
    <property type="entry name" value="Peptidase_M56"/>
    <property type="match status" value="1"/>
</dbReference>
<dbReference type="CDD" id="cd07341">
    <property type="entry name" value="M56_BlaR1_MecR1_like"/>
    <property type="match status" value="1"/>
</dbReference>
<dbReference type="NCBIfam" id="TIGR01352">
    <property type="entry name" value="tonB_Cterm"/>
    <property type="match status" value="1"/>
</dbReference>
<dbReference type="SUPFAM" id="SSF74653">
    <property type="entry name" value="TolA/TonB C-terminal domain"/>
    <property type="match status" value="1"/>
</dbReference>
<dbReference type="Proteomes" id="UP001595886">
    <property type="component" value="Unassembled WGS sequence"/>
</dbReference>
<evidence type="ECO:0000256" key="3">
    <source>
        <dbReference type="ARBA" id="ARBA00022989"/>
    </source>
</evidence>
<evidence type="ECO:0000259" key="6">
    <source>
        <dbReference type="PROSITE" id="PS52015"/>
    </source>
</evidence>
<feature type="domain" description="TonB C-terminal" evidence="6">
    <location>
        <begin position="432"/>
        <end position="531"/>
    </location>
</feature>
<feature type="transmembrane region" description="Helical" evidence="5">
    <location>
        <begin position="275"/>
        <end position="296"/>
    </location>
</feature>
<name>A0ABV9QXQ1_9GAMM</name>
<organism evidence="7 8">
    <name type="scientific">Dokdonella ginsengisoli</name>
    <dbReference type="NCBI Taxonomy" id="363846"/>
    <lineage>
        <taxon>Bacteria</taxon>
        <taxon>Pseudomonadati</taxon>
        <taxon>Pseudomonadota</taxon>
        <taxon>Gammaproteobacteria</taxon>
        <taxon>Lysobacterales</taxon>
        <taxon>Rhodanobacteraceae</taxon>
        <taxon>Dokdonella</taxon>
    </lineage>
</organism>
<feature type="transmembrane region" description="Helical" evidence="5">
    <location>
        <begin position="37"/>
        <end position="57"/>
    </location>
</feature>